<gene>
    <name evidence="2" type="ORF">S06H3_21774</name>
</gene>
<evidence type="ECO:0000256" key="1">
    <source>
        <dbReference type="SAM" id="Phobius"/>
    </source>
</evidence>
<keyword evidence="1" id="KW-0812">Transmembrane</keyword>
<feature type="non-terminal residue" evidence="2">
    <location>
        <position position="238"/>
    </location>
</feature>
<reference evidence="2" key="1">
    <citation type="journal article" date="2014" name="Front. Microbiol.">
        <title>High frequency of phylogenetically diverse reductive dehalogenase-homologous genes in deep subseafloor sedimentary metagenomes.</title>
        <authorList>
            <person name="Kawai M."/>
            <person name="Futagami T."/>
            <person name="Toyoda A."/>
            <person name="Takaki Y."/>
            <person name="Nishi S."/>
            <person name="Hori S."/>
            <person name="Arai W."/>
            <person name="Tsubouchi T."/>
            <person name="Morono Y."/>
            <person name="Uchiyama I."/>
            <person name="Ito T."/>
            <person name="Fujiyama A."/>
            <person name="Inagaki F."/>
            <person name="Takami H."/>
        </authorList>
    </citation>
    <scope>NUCLEOTIDE SEQUENCE</scope>
    <source>
        <strain evidence="2">Expedition CK06-06</strain>
    </source>
</reference>
<feature type="transmembrane region" description="Helical" evidence="1">
    <location>
        <begin position="7"/>
        <end position="29"/>
    </location>
</feature>
<name>X1KNJ7_9ZZZZ</name>
<comment type="caution">
    <text evidence="2">The sequence shown here is derived from an EMBL/GenBank/DDBJ whole genome shotgun (WGS) entry which is preliminary data.</text>
</comment>
<dbReference type="EMBL" id="BARV01011493">
    <property type="protein sequence ID" value="GAI08647.1"/>
    <property type="molecule type" value="Genomic_DNA"/>
</dbReference>
<feature type="transmembrane region" description="Helical" evidence="1">
    <location>
        <begin position="35"/>
        <end position="61"/>
    </location>
</feature>
<proteinExistence type="predicted"/>
<evidence type="ECO:0000313" key="2">
    <source>
        <dbReference type="EMBL" id="GAI08647.1"/>
    </source>
</evidence>
<dbReference type="AlphaFoldDB" id="X1KNJ7"/>
<protein>
    <submittedName>
        <fullName evidence="2">Uncharacterized protein</fullName>
    </submittedName>
</protein>
<organism evidence="2">
    <name type="scientific">marine sediment metagenome</name>
    <dbReference type="NCBI Taxonomy" id="412755"/>
    <lineage>
        <taxon>unclassified sequences</taxon>
        <taxon>metagenomes</taxon>
        <taxon>ecological metagenomes</taxon>
    </lineage>
</organism>
<accession>X1KNJ7</accession>
<keyword evidence="1" id="KW-1133">Transmembrane helix</keyword>
<keyword evidence="1" id="KW-0472">Membrane</keyword>
<sequence length="238" mass="28457">MKHFRWQIILGLSLVALSVIVYFIHYVIFRDIHHIFIYLIGDIAFVFIEVLMVTLIIHQLLSEREKRARLEKLNMVIGAFFSEVGTQLLTYLSDFDPKLDKISKDLIVTDDWSEREFLRVSHRLKTYNYGVKIKKGDLEDLRHFLTGKRDFLLRLLENPNLLEHESFTGLLRAVFHMTEELAYRKHFKTLPATDYEHLTGDVKRIYTLLVHEWLDYMKYLKNNHPYFFSLAMRTNPFD</sequence>